<dbReference type="RefSeq" id="WP_007343948.1">
    <property type="nucleotide sequence ID" value="NZ_GL878494.1"/>
</dbReference>
<gene>
    <name evidence="3" type="ORF">HMPREF9123_2944</name>
</gene>
<dbReference type="InterPro" id="IPR036249">
    <property type="entry name" value="Thioredoxin-like_sf"/>
</dbReference>
<dbReference type="Gene3D" id="3.40.30.10">
    <property type="entry name" value="Glutaredoxin"/>
    <property type="match status" value="1"/>
</dbReference>
<dbReference type="Proteomes" id="UP000004105">
    <property type="component" value="Unassembled WGS sequence"/>
</dbReference>
<sequence>MKKILTAAIALAAAALLAFALIPAAQPAPAFALADLSGRRVSEADLQGKVTFVNFWFPSCPGCVSEMPKIIEMSHRYQKQNGFQILAIAQPYDPKGAVETYARERGMDFAVLYDADKTAARAFGTAVYPTSFLIDKQGRVLQTFVGEPDFAELYRQIDAELAK</sequence>
<dbReference type="CDD" id="cd02966">
    <property type="entry name" value="TlpA_like_family"/>
    <property type="match status" value="1"/>
</dbReference>
<dbReference type="STRING" id="267212.GCA_001063965_01752"/>
<feature type="signal peptide" evidence="1">
    <location>
        <begin position="1"/>
        <end position="20"/>
    </location>
</feature>
<dbReference type="PROSITE" id="PS51352">
    <property type="entry name" value="THIOREDOXIN_2"/>
    <property type="match status" value="1"/>
</dbReference>
<dbReference type="InterPro" id="IPR013740">
    <property type="entry name" value="Redoxin"/>
</dbReference>
<dbReference type="InterPro" id="IPR050553">
    <property type="entry name" value="Thioredoxin_ResA/DsbE_sf"/>
</dbReference>
<accession>F2BGT7</accession>
<feature type="chain" id="PRO_5003274250" evidence="1">
    <location>
        <begin position="21"/>
        <end position="163"/>
    </location>
</feature>
<keyword evidence="4" id="KW-1185">Reference proteome</keyword>
<dbReference type="Pfam" id="PF08534">
    <property type="entry name" value="Redoxin"/>
    <property type="match status" value="1"/>
</dbReference>
<evidence type="ECO:0000259" key="2">
    <source>
        <dbReference type="PROSITE" id="PS51352"/>
    </source>
</evidence>
<evidence type="ECO:0000313" key="4">
    <source>
        <dbReference type="Proteomes" id="UP000004105"/>
    </source>
</evidence>
<dbReference type="SUPFAM" id="SSF52833">
    <property type="entry name" value="Thioredoxin-like"/>
    <property type="match status" value="1"/>
</dbReference>
<proteinExistence type="predicted"/>
<dbReference type="GO" id="GO:0016491">
    <property type="term" value="F:oxidoreductase activity"/>
    <property type="evidence" value="ECO:0007669"/>
    <property type="project" value="InterPro"/>
</dbReference>
<name>F2BGT7_9NEIS</name>
<protein>
    <submittedName>
        <fullName evidence="3">Thioredoxin family protein</fullName>
    </submittedName>
</protein>
<reference evidence="3 4" key="1">
    <citation type="submission" date="2011-02" db="EMBL/GenBank/DDBJ databases">
        <authorList>
            <person name="Muzny D."/>
            <person name="Qin X."/>
            <person name="Deng J."/>
            <person name="Jiang H."/>
            <person name="Liu Y."/>
            <person name="Qu J."/>
            <person name="Song X.-Z."/>
            <person name="Zhang L."/>
            <person name="Thornton R."/>
            <person name="Coyle M."/>
            <person name="Francisco L."/>
            <person name="Jackson L."/>
            <person name="Javaid M."/>
            <person name="Korchina V."/>
            <person name="Kovar C."/>
            <person name="Mata R."/>
            <person name="Mathew T."/>
            <person name="Ngo R."/>
            <person name="Nguyen L."/>
            <person name="Nguyen N."/>
            <person name="Okwuonu G."/>
            <person name="Ongeri F."/>
            <person name="Pham C."/>
            <person name="Simmons D."/>
            <person name="Wilczek-Boney K."/>
            <person name="Hale W."/>
            <person name="Jakkamsetti A."/>
            <person name="Pham P."/>
            <person name="Ruth R."/>
            <person name="San Lucas F."/>
            <person name="Warren J."/>
            <person name="Zhang J."/>
            <person name="Zhao Z."/>
            <person name="Zhou C."/>
            <person name="Zhu D."/>
            <person name="Lee S."/>
            <person name="Bess C."/>
            <person name="Blankenburg K."/>
            <person name="Forbes L."/>
            <person name="Fu Q."/>
            <person name="Gubbala S."/>
            <person name="Hirani K."/>
            <person name="Jayaseelan J.C."/>
            <person name="Lara F."/>
            <person name="Munidasa M."/>
            <person name="Palculict T."/>
            <person name="Patil S."/>
            <person name="Pu L.-L."/>
            <person name="Saada N."/>
            <person name="Tang L."/>
            <person name="Weissenberger G."/>
            <person name="Zhu Y."/>
            <person name="Hemphill L."/>
            <person name="Shang Y."/>
            <person name="Youmans B."/>
            <person name="Ayvaz T."/>
            <person name="Ross M."/>
            <person name="Santibanez J."/>
            <person name="Aqrawi P."/>
            <person name="Gross S."/>
            <person name="Joshi V."/>
            <person name="Fowler G."/>
            <person name="Nazareth L."/>
            <person name="Reid J."/>
            <person name="Worley K."/>
            <person name="Petrosino J."/>
            <person name="Highlander S."/>
            <person name="Gibbs R."/>
        </authorList>
    </citation>
    <scope>NUCLEOTIDE SEQUENCE [LARGE SCALE GENOMIC DNA]</scope>
    <source>
        <strain evidence="3 4">ATCC BAA-1200</strain>
    </source>
</reference>
<dbReference type="EMBL" id="AFAY01000057">
    <property type="protein sequence ID" value="EGF06006.1"/>
    <property type="molecule type" value="Genomic_DNA"/>
</dbReference>
<dbReference type="AlphaFoldDB" id="F2BGT7"/>
<dbReference type="PANTHER" id="PTHR42852">
    <property type="entry name" value="THIOL:DISULFIDE INTERCHANGE PROTEIN DSBE"/>
    <property type="match status" value="1"/>
</dbReference>
<organism evidence="3 4">
    <name type="scientific">Neisseria bacilliformis ATCC BAA-1200</name>
    <dbReference type="NCBI Taxonomy" id="888742"/>
    <lineage>
        <taxon>Bacteria</taxon>
        <taxon>Pseudomonadati</taxon>
        <taxon>Pseudomonadota</taxon>
        <taxon>Betaproteobacteria</taxon>
        <taxon>Neisseriales</taxon>
        <taxon>Neisseriaceae</taxon>
        <taxon>Neisseria</taxon>
    </lineage>
</organism>
<dbReference type="InterPro" id="IPR013766">
    <property type="entry name" value="Thioredoxin_domain"/>
</dbReference>
<dbReference type="HOGENOM" id="CLU_042529_11_2_4"/>
<feature type="domain" description="Thioredoxin" evidence="2">
    <location>
        <begin position="22"/>
        <end position="162"/>
    </location>
</feature>
<comment type="caution">
    <text evidence="3">The sequence shown here is derived from an EMBL/GenBank/DDBJ whole genome shotgun (WGS) entry which is preliminary data.</text>
</comment>
<keyword evidence="1" id="KW-0732">Signal</keyword>
<evidence type="ECO:0000313" key="3">
    <source>
        <dbReference type="EMBL" id="EGF06006.1"/>
    </source>
</evidence>
<dbReference type="PANTHER" id="PTHR42852:SF18">
    <property type="entry name" value="CHROMOSOME UNDETERMINED SCAFFOLD_47, WHOLE GENOME SHOTGUN SEQUENCE"/>
    <property type="match status" value="1"/>
</dbReference>
<evidence type="ECO:0000256" key="1">
    <source>
        <dbReference type="SAM" id="SignalP"/>
    </source>
</evidence>
<dbReference type="OrthoDB" id="9811352at2"/>